<dbReference type="EMBL" id="GBRH01202405">
    <property type="protein sequence ID" value="JAD95490.1"/>
    <property type="molecule type" value="Transcribed_RNA"/>
</dbReference>
<dbReference type="AlphaFoldDB" id="A0A0A9EC45"/>
<accession>A0A0A9EC45</accession>
<dbReference type="GO" id="GO:0032049">
    <property type="term" value="P:cardiolipin biosynthetic process"/>
    <property type="evidence" value="ECO:0007669"/>
    <property type="project" value="InterPro"/>
</dbReference>
<name>A0A0A9EC45_ARUDO</name>
<evidence type="ECO:0000313" key="1">
    <source>
        <dbReference type="EMBL" id="JAD95490.1"/>
    </source>
</evidence>
<proteinExistence type="predicted"/>
<dbReference type="UniPathway" id="UPA00557">
    <property type="reaction ID" value="UER00614"/>
</dbReference>
<organism evidence="1">
    <name type="scientific">Arundo donax</name>
    <name type="common">Giant reed</name>
    <name type="synonym">Donax arundinaceus</name>
    <dbReference type="NCBI Taxonomy" id="35708"/>
    <lineage>
        <taxon>Eukaryota</taxon>
        <taxon>Viridiplantae</taxon>
        <taxon>Streptophyta</taxon>
        <taxon>Embryophyta</taxon>
        <taxon>Tracheophyta</taxon>
        <taxon>Spermatophyta</taxon>
        <taxon>Magnoliopsida</taxon>
        <taxon>Liliopsida</taxon>
        <taxon>Poales</taxon>
        <taxon>Poaceae</taxon>
        <taxon>PACMAD clade</taxon>
        <taxon>Arundinoideae</taxon>
        <taxon>Arundineae</taxon>
        <taxon>Arundo</taxon>
    </lineage>
</organism>
<sequence length="62" mass="6577">MPARAVVSSKDVAANFVRRTLRRQVMVSSARQAVSGLLASGGAVAAQYLGNKMAKAWKSRTV</sequence>
<reference evidence="1" key="1">
    <citation type="submission" date="2014-09" db="EMBL/GenBank/DDBJ databases">
        <authorList>
            <person name="Magalhaes I.L.F."/>
            <person name="Oliveira U."/>
            <person name="Santos F.R."/>
            <person name="Vidigal T.H.D.A."/>
            <person name="Brescovit A.D."/>
            <person name="Santos A.J."/>
        </authorList>
    </citation>
    <scope>NUCLEOTIDE SEQUENCE</scope>
    <source>
        <tissue evidence="1">Shoot tissue taken approximately 20 cm above the soil surface</tissue>
    </source>
</reference>
<reference evidence="1" key="2">
    <citation type="journal article" date="2015" name="Data Brief">
        <title>Shoot transcriptome of the giant reed, Arundo donax.</title>
        <authorList>
            <person name="Barrero R.A."/>
            <person name="Guerrero F.D."/>
            <person name="Moolhuijzen P."/>
            <person name="Goolsby J.A."/>
            <person name="Tidwell J."/>
            <person name="Bellgard S.E."/>
            <person name="Bellgard M.I."/>
        </authorList>
    </citation>
    <scope>NUCLEOTIDE SEQUENCE</scope>
    <source>
        <tissue evidence="1">Shoot tissue taken approximately 20 cm above the soil surface</tissue>
    </source>
</reference>
<dbReference type="InterPro" id="IPR015222">
    <property type="entry name" value="Tam41"/>
</dbReference>
<dbReference type="GO" id="GO:0004605">
    <property type="term" value="F:phosphatidate cytidylyltransferase activity"/>
    <property type="evidence" value="ECO:0007669"/>
    <property type="project" value="InterPro"/>
</dbReference>
<dbReference type="Pfam" id="PF09139">
    <property type="entry name" value="Tam41_Mmp37"/>
    <property type="match status" value="1"/>
</dbReference>
<dbReference type="GO" id="GO:0016024">
    <property type="term" value="P:CDP-diacylglycerol biosynthetic process"/>
    <property type="evidence" value="ECO:0007669"/>
    <property type="project" value="UniProtKB-UniPathway"/>
</dbReference>
<protein>
    <submittedName>
        <fullName evidence="1">Uncharacterized protein</fullName>
    </submittedName>
</protein>